<evidence type="ECO:0000313" key="2">
    <source>
        <dbReference type="EMBL" id="NNF05712.1"/>
    </source>
</evidence>
<dbReference type="EMBL" id="JABDJR010000112">
    <property type="protein sequence ID" value="NNF05712.1"/>
    <property type="molecule type" value="Genomic_DNA"/>
</dbReference>
<evidence type="ECO:0000313" key="3">
    <source>
        <dbReference type="Proteomes" id="UP000547674"/>
    </source>
</evidence>
<protein>
    <recommendedName>
        <fullName evidence="4">DUF1795 domain-containing protein</fullName>
    </recommendedName>
</protein>
<accession>A0A7Y2E7B8</accession>
<feature type="chain" id="PRO_5031299870" description="DUF1795 domain-containing protein" evidence="1">
    <location>
        <begin position="21"/>
        <end position="304"/>
    </location>
</feature>
<organism evidence="2 3">
    <name type="scientific">Eiseniibacteriota bacterium</name>
    <dbReference type="NCBI Taxonomy" id="2212470"/>
    <lineage>
        <taxon>Bacteria</taxon>
        <taxon>Candidatus Eiseniibacteriota</taxon>
    </lineage>
</organism>
<name>A0A7Y2E7B8_UNCEI</name>
<dbReference type="AlphaFoldDB" id="A0A7Y2E7B8"/>
<keyword evidence="1" id="KW-0732">Signal</keyword>
<reference evidence="2 3" key="1">
    <citation type="submission" date="2020-03" db="EMBL/GenBank/DDBJ databases">
        <title>Metabolic flexibility allows generalist bacteria to become dominant in a frequently disturbed ecosystem.</title>
        <authorList>
            <person name="Chen Y.-J."/>
            <person name="Leung P.M."/>
            <person name="Bay S.K."/>
            <person name="Hugenholtz P."/>
            <person name="Kessler A.J."/>
            <person name="Shelley G."/>
            <person name="Waite D.W."/>
            <person name="Cook P.L."/>
            <person name="Greening C."/>
        </authorList>
    </citation>
    <scope>NUCLEOTIDE SEQUENCE [LARGE SCALE GENOMIC DNA]</scope>
    <source>
        <strain evidence="2">SS_bin_28</strain>
    </source>
</reference>
<sequence length="304" mass="32855">MRLTLLSLVLALTFTSSAQAGPLQTYKHPAGLSFSFPSDWKIQELEIGQLLIPAGVAILGDVPEEFVFVGGESVPPGTPVDHPDVFTFLESQVKAQFPMAKRVEGVSYLQTGIGKGASIVFSDKAETQHTAYVVMYQGLGIYAIHAGAKASSPRQREALAVFQSLGGSLAEDPDLFGTWYRSETLSTDATSSFEANDYNLEGSYVSSTSYSTYLFEPGNRVYHQTGGRIHIDPGQGALGSVTNSESENAPDAGTYSVHGKNLTILWEGGDEVTFEYNVFETNDGPALKLIPEGTTKPLFHRRQD</sequence>
<evidence type="ECO:0008006" key="4">
    <source>
        <dbReference type="Google" id="ProtNLM"/>
    </source>
</evidence>
<feature type="signal peptide" evidence="1">
    <location>
        <begin position="1"/>
        <end position="20"/>
    </location>
</feature>
<evidence type="ECO:0000256" key="1">
    <source>
        <dbReference type="SAM" id="SignalP"/>
    </source>
</evidence>
<dbReference type="Proteomes" id="UP000547674">
    <property type="component" value="Unassembled WGS sequence"/>
</dbReference>
<gene>
    <name evidence="2" type="ORF">HKN21_03020</name>
</gene>
<proteinExistence type="predicted"/>
<comment type="caution">
    <text evidence="2">The sequence shown here is derived from an EMBL/GenBank/DDBJ whole genome shotgun (WGS) entry which is preliminary data.</text>
</comment>